<sequence length="145" mass="16116">MKKIILYSTIISLSFINCSKKDTENSSDKNLNAIDQHQNPVVDTSETEIKFEEEMYDFKDIKKGENATHIFSFTNVGSKPLIITEVKPACGCTTPEYTNTPVAPGQKGSITVTFNSSNFEGPVKKNVIVSGNFEKKDLQFQANVK</sequence>
<evidence type="ECO:0000313" key="1">
    <source>
        <dbReference type="EMBL" id="TWP30625.1"/>
    </source>
</evidence>
<dbReference type="PANTHER" id="PTHR37833">
    <property type="entry name" value="LIPOPROTEIN-RELATED"/>
    <property type="match status" value="1"/>
</dbReference>
<dbReference type="OrthoDB" id="826619at2"/>
<dbReference type="Proteomes" id="UP000319499">
    <property type="component" value="Unassembled WGS sequence"/>
</dbReference>
<comment type="caution">
    <text evidence="1">The sequence shown here is derived from an EMBL/GenBank/DDBJ whole genome shotgun (WGS) entry which is preliminary data.</text>
</comment>
<dbReference type="AlphaFoldDB" id="A0A563DK93"/>
<dbReference type="Gene3D" id="2.60.40.10">
    <property type="entry name" value="Immunoglobulins"/>
    <property type="match status" value="1"/>
</dbReference>
<dbReference type="Pfam" id="PF07610">
    <property type="entry name" value="DUF1573"/>
    <property type="match status" value="1"/>
</dbReference>
<dbReference type="EMBL" id="SELH01000011">
    <property type="protein sequence ID" value="TWP30625.1"/>
    <property type="molecule type" value="Genomic_DNA"/>
</dbReference>
<proteinExistence type="predicted"/>
<organism evidence="1 2">
    <name type="scientific">Apibacter muscae</name>
    <dbReference type="NCBI Taxonomy" id="2509004"/>
    <lineage>
        <taxon>Bacteria</taxon>
        <taxon>Pseudomonadati</taxon>
        <taxon>Bacteroidota</taxon>
        <taxon>Flavobacteriia</taxon>
        <taxon>Flavobacteriales</taxon>
        <taxon>Weeksellaceae</taxon>
        <taxon>Apibacter</taxon>
    </lineage>
</organism>
<accession>A0A563DK93</accession>
<keyword evidence="2" id="KW-1185">Reference proteome</keyword>
<name>A0A563DK93_9FLAO</name>
<dbReference type="PANTHER" id="PTHR37833:SF1">
    <property type="entry name" value="SIGNAL PEPTIDE PROTEIN"/>
    <property type="match status" value="1"/>
</dbReference>
<evidence type="ECO:0000313" key="2">
    <source>
        <dbReference type="Proteomes" id="UP000319499"/>
    </source>
</evidence>
<gene>
    <name evidence="1" type="ORF">ETU09_01095</name>
</gene>
<protein>
    <submittedName>
        <fullName evidence="1">DUF1573 domain-containing protein</fullName>
    </submittedName>
</protein>
<dbReference type="InterPro" id="IPR011467">
    <property type="entry name" value="DUF1573"/>
</dbReference>
<dbReference type="InterPro" id="IPR013783">
    <property type="entry name" value="Ig-like_fold"/>
</dbReference>
<dbReference type="RefSeq" id="WP_146261211.1">
    <property type="nucleotide sequence ID" value="NZ_SELG01000024.1"/>
</dbReference>
<reference evidence="1 2" key="1">
    <citation type="submission" date="2019-02" db="EMBL/GenBank/DDBJ databases">
        <title>Apibacter muscae sp. nov.: a novel member of the house fly microbiota.</title>
        <authorList>
            <person name="Park R."/>
        </authorList>
    </citation>
    <scope>NUCLEOTIDE SEQUENCE [LARGE SCALE GENOMIC DNA]</scope>
    <source>
        <strain evidence="1 2">AL1</strain>
    </source>
</reference>